<evidence type="ECO:0000313" key="3">
    <source>
        <dbReference type="Proteomes" id="UP000663929"/>
    </source>
</evidence>
<dbReference type="GO" id="GO:0046521">
    <property type="term" value="P:sphingoid catabolic process"/>
    <property type="evidence" value="ECO:0007669"/>
    <property type="project" value="TreeGrafter"/>
</dbReference>
<evidence type="ECO:0000256" key="1">
    <source>
        <dbReference type="SAM" id="Phobius"/>
    </source>
</evidence>
<evidence type="ECO:0000313" key="2">
    <source>
        <dbReference type="EMBL" id="QTD50891.1"/>
    </source>
</evidence>
<keyword evidence="1" id="KW-0472">Membrane</keyword>
<accession>A0A8A4TPQ1</accession>
<gene>
    <name evidence="2" type="ORF">J3U87_00350</name>
</gene>
<proteinExistence type="predicted"/>
<dbReference type="RefSeq" id="WP_237381032.1">
    <property type="nucleotide sequence ID" value="NZ_CP071793.1"/>
</dbReference>
<keyword evidence="1" id="KW-0812">Transmembrane</keyword>
<dbReference type="GO" id="GO:0016020">
    <property type="term" value="C:membrane"/>
    <property type="evidence" value="ECO:0007669"/>
    <property type="project" value="GOC"/>
</dbReference>
<dbReference type="EMBL" id="CP071793">
    <property type="protein sequence ID" value="QTD50891.1"/>
    <property type="molecule type" value="Genomic_DNA"/>
</dbReference>
<protein>
    <submittedName>
        <fullName evidence="2">DUF962 domain-containing protein</fullName>
    </submittedName>
</protein>
<reference evidence="2" key="1">
    <citation type="submission" date="2021-03" db="EMBL/GenBank/DDBJ databases">
        <title>Acanthopleuribacteraceae sp. M133.</title>
        <authorList>
            <person name="Wang G."/>
        </authorList>
    </citation>
    <scope>NUCLEOTIDE SEQUENCE</scope>
    <source>
        <strain evidence="2">M133</strain>
    </source>
</reference>
<feature type="transmembrane region" description="Helical" evidence="1">
    <location>
        <begin position="58"/>
        <end position="75"/>
    </location>
</feature>
<dbReference type="KEGG" id="scor:J3U87_00350"/>
<feature type="transmembrane region" description="Helical" evidence="1">
    <location>
        <begin position="80"/>
        <end position="99"/>
    </location>
</feature>
<dbReference type="PANTHER" id="PTHR28026:SF9">
    <property type="entry name" value="2-HYDROXY-PALMITIC ACID DIOXYGENASE MPO1"/>
    <property type="match status" value="1"/>
</dbReference>
<keyword evidence="1" id="KW-1133">Transmembrane helix</keyword>
<sequence length="159" mass="17951">MKSIDQWLSEYGESHQNPTNKTIHWICVPLIIFSLAGMLWSIPHGYFAGVLPGPLGPYLNWATLVLMLPLVYYFVLSKPIFLGFIPVVVVVLFGNYLLATSSLPLFATSLGIFVAAWIGQFIGHKIEGKKPSFFKDIQFLLIGPAWLMHFLFRRFGIGY</sequence>
<organism evidence="2 3">
    <name type="scientific">Sulfidibacter corallicola</name>
    <dbReference type="NCBI Taxonomy" id="2818388"/>
    <lineage>
        <taxon>Bacteria</taxon>
        <taxon>Pseudomonadati</taxon>
        <taxon>Acidobacteriota</taxon>
        <taxon>Holophagae</taxon>
        <taxon>Acanthopleuribacterales</taxon>
        <taxon>Acanthopleuribacteraceae</taxon>
        <taxon>Sulfidibacter</taxon>
    </lineage>
</organism>
<dbReference type="Proteomes" id="UP000663929">
    <property type="component" value="Chromosome"/>
</dbReference>
<dbReference type="AlphaFoldDB" id="A0A8A4TPQ1"/>
<dbReference type="Pfam" id="PF06127">
    <property type="entry name" value="Mpo1-like"/>
    <property type="match status" value="1"/>
</dbReference>
<feature type="transmembrane region" description="Helical" evidence="1">
    <location>
        <begin position="23"/>
        <end position="46"/>
    </location>
</feature>
<feature type="transmembrane region" description="Helical" evidence="1">
    <location>
        <begin position="105"/>
        <end position="122"/>
    </location>
</feature>
<dbReference type="PANTHER" id="PTHR28026">
    <property type="entry name" value="DUF962 DOMAIN PROTEIN (AFU_ORTHOLOGUE AFUA_8G05310)"/>
    <property type="match status" value="1"/>
</dbReference>
<name>A0A8A4TPQ1_SULCO</name>
<keyword evidence="3" id="KW-1185">Reference proteome</keyword>
<dbReference type="InterPro" id="IPR009305">
    <property type="entry name" value="Mpo1-like"/>
</dbReference>
<feature type="transmembrane region" description="Helical" evidence="1">
    <location>
        <begin position="134"/>
        <end position="152"/>
    </location>
</feature>